<evidence type="ECO:0000259" key="8">
    <source>
        <dbReference type="Pfam" id="PF21338"/>
    </source>
</evidence>
<evidence type="ECO:0000259" key="7">
    <source>
        <dbReference type="Pfam" id="PF01028"/>
    </source>
</evidence>
<dbReference type="GO" id="GO:0003677">
    <property type="term" value="F:DNA binding"/>
    <property type="evidence" value="ECO:0007669"/>
    <property type="project" value="UniProtKB-KW"/>
</dbReference>
<keyword evidence="6" id="KW-0413">Isomerase</keyword>
<organism evidence="9 10">
    <name type="scientific">Sphingobacterium cellulitidis</name>
    <dbReference type="NCBI Taxonomy" id="1768011"/>
    <lineage>
        <taxon>Bacteria</taxon>
        <taxon>Pseudomonadati</taxon>
        <taxon>Bacteroidota</taxon>
        <taxon>Sphingobacteriia</taxon>
        <taxon>Sphingobacteriales</taxon>
        <taxon>Sphingobacteriaceae</taxon>
        <taxon>Sphingobacterium</taxon>
    </lineage>
</organism>
<dbReference type="InterPro" id="IPR001631">
    <property type="entry name" value="TopoI"/>
</dbReference>
<proteinExistence type="inferred from homology"/>
<feature type="domain" description="DNA topoisomerase I catalytic core eukaryotic-type" evidence="7">
    <location>
        <begin position="96"/>
        <end position="312"/>
    </location>
</feature>
<dbReference type="PANTHER" id="PTHR10290">
    <property type="entry name" value="DNA TOPOISOMERASE I"/>
    <property type="match status" value="1"/>
</dbReference>
<protein>
    <recommendedName>
        <fullName evidence="3">DNA topoisomerase</fullName>
        <ecNumber evidence="3">5.6.2.1</ecNumber>
    </recommendedName>
</protein>
<evidence type="ECO:0000313" key="9">
    <source>
        <dbReference type="EMBL" id="GGE14658.1"/>
    </source>
</evidence>
<dbReference type="Gene3D" id="3.90.15.10">
    <property type="entry name" value="Topoisomerase I, Chain A, domain 3"/>
    <property type="match status" value="1"/>
</dbReference>
<dbReference type="InterPro" id="IPR049331">
    <property type="entry name" value="Top1B_N_bact"/>
</dbReference>
<dbReference type="Gene3D" id="3.30.66.10">
    <property type="entry name" value="DNA topoisomerase I domain"/>
    <property type="match status" value="1"/>
</dbReference>
<dbReference type="Pfam" id="PF21338">
    <property type="entry name" value="Top1B_N_bact"/>
    <property type="match status" value="1"/>
</dbReference>
<evidence type="ECO:0000256" key="2">
    <source>
        <dbReference type="ARBA" id="ARBA00006645"/>
    </source>
</evidence>
<dbReference type="PANTHER" id="PTHR10290:SF3">
    <property type="entry name" value="DNA TOPOISOMERASE 1"/>
    <property type="match status" value="1"/>
</dbReference>
<reference evidence="9" key="1">
    <citation type="journal article" date="2014" name="Int. J. Syst. Evol. Microbiol.">
        <title>Complete genome sequence of Corynebacterium casei LMG S-19264T (=DSM 44701T), isolated from a smear-ripened cheese.</title>
        <authorList>
            <consortium name="US DOE Joint Genome Institute (JGI-PGF)"/>
            <person name="Walter F."/>
            <person name="Albersmeier A."/>
            <person name="Kalinowski J."/>
            <person name="Ruckert C."/>
        </authorList>
    </citation>
    <scope>NUCLEOTIDE SEQUENCE</scope>
    <source>
        <strain evidence="9">CGMCC 1.15966</strain>
    </source>
</reference>
<dbReference type="AlphaFoldDB" id="A0A8H9KUV3"/>
<comment type="catalytic activity">
    <reaction evidence="1">
        <text>ATP-independent breakage of single-stranded DNA, followed by passage and rejoining.</text>
        <dbReference type="EC" id="5.6.2.1"/>
    </reaction>
</comment>
<name>A0A8H9KUV3_9SPHI</name>
<dbReference type="InterPro" id="IPR013500">
    <property type="entry name" value="TopoI_cat_euk"/>
</dbReference>
<dbReference type="RefSeq" id="WP_182498800.1">
    <property type="nucleotide sequence ID" value="NZ_BMKM01000002.1"/>
</dbReference>
<evidence type="ECO:0000256" key="5">
    <source>
        <dbReference type="ARBA" id="ARBA00023125"/>
    </source>
</evidence>
<dbReference type="SUPFAM" id="SSF55869">
    <property type="entry name" value="DNA topoisomerase I domain"/>
    <property type="match status" value="1"/>
</dbReference>
<dbReference type="GO" id="GO:0003917">
    <property type="term" value="F:DNA topoisomerase type I (single strand cut, ATP-independent) activity"/>
    <property type="evidence" value="ECO:0007669"/>
    <property type="project" value="UniProtKB-EC"/>
</dbReference>
<accession>A0A8H9KUV3</accession>
<evidence type="ECO:0000313" key="10">
    <source>
        <dbReference type="Proteomes" id="UP000614460"/>
    </source>
</evidence>
<evidence type="ECO:0000256" key="6">
    <source>
        <dbReference type="ARBA" id="ARBA00023235"/>
    </source>
</evidence>
<dbReference type="InterPro" id="IPR051062">
    <property type="entry name" value="Topoisomerase_IB"/>
</dbReference>
<evidence type="ECO:0000256" key="4">
    <source>
        <dbReference type="ARBA" id="ARBA00023029"/>
    </source>
</evidence>
<reference evidence="9" key="2">
    <citation type="submission" date="2020-09" db="EMBL/GenBank/DDBJ databases">
        <authorList>
            <person name="Sun Q."/>
            <person name="Zhou Y."/>
        </authorList>
    </citation>
    <scope>NUCLEOTIDE SEQUENCE</scope>
    <source>
        <strain evidence="9">CGMCC 1.15966</strain>
    </source>
</reference>
<keyword evidence="5" id="KW-0238">DNA-binding</keyword>
<dbReference type="PROSITE" id="PS52038">
    <property type="entry name" value="TOPO_IB_2"/>
    <property type="match status" value="1"/>
</dbReference>
<keyword evidence="4" id="KW-0799">Topoisomerase</keyword>
<dbReference type="SUPFAM" id="SSF56349">
    <property type="entry name" value="DNA breaking-rejoining enzymes"/>
    <property type="match status" value="1"/>
</dbReference>
<sequence>MDKSFTPIPSPNKTGIKYIDSNIAGYSRAKKGKGFSYQDHNHHKITNSKILARIHSLVIPPNWQEVWICPFAEGHIQATGIDDKGRKQYIYHPKWVENRDEHKFELLSIFGKNLEKLRKQIKKDLNRKDLDCQKVSAIALNIMDLTSMRSGNEYYQKHYGSFGLTTLQNKHLSLENNKISFKYIGKKGVIQEKNIQKKKLAKLLKELSELKGKRLFQYLDDQQKVRPLEAIHLNEYLFQVFKKHITCKTFRTWNACYCCMESLLTENSPTNQKTRLKIIKNVINSAANELGNTKAVVTKHYIHPRIISTYKEGALDSWIMKNRNRSRSMKKKTISDKLLKIISS</sequence>
<dbReference type="InterPro" id="IPR035447">
    <property type="entry name" value="DNA_topo_I_N_sf"/>
</dbReference>
<comment type="similarity">
    <text evidence="2">Belongs to the type IB topoisomerase family.</text>
</comment>
<dbReference type="InterPro" id="IPR011010">
    <property type="entry name" value="DNA_brk_join_enz"/>
</dbReference>
<dbReference type="Pfam" id="PF01028">
    <property type="entry name" value="Topoisom_I"/>
    <property type="match status" value="1"/>
</dbReference>
<dbReference type="InterPro" id="IPR014711">
    <property type="entry name" value="TopoI_cat_a-hlx-sub_euk"/>
</dbReference>
<dbReference type="GO" id="GO:0006265">
    <property type="term" value="P:DNA topological change"/>
    <property type="evidence" value="ECO:0007669"/>
    <property type="project" value="InterPro"/>
</dbReference>
<dbReference type="PRINTS" id="PR00416">
    <property type="entry name" value="EUTPISMRASEI"/>
</dbReference>
<evidence type="ECO:0000256" key="1">
    <source>
        <dbReference type="ARBA" id="ARBA00000213"/>
    </source>
</evidence>
<dbReference type="Gene3D" id="1.10.132.120">
    <property type="match status" value="1"/>
</dbReference>
<keyword evidence="10" id="KW-1185">Reference proteome</keyword>
<evidence type="ECO:0000256" key="3">
    <source>
        <dbReference type="ARBA" id="ARBA00012891"/>
    </source>
</evidence>
<feature type="domain" description="DNA topoisomerase IB N-terminal" evidence="8">
    <location>
        <begin position="34"/>
        <end position="82"/>
    </location>
</feature>
<dbReference type="EC" id="5.6.2.1" evidence="3"/>
<comment type="caution">
    <text evidence="9">The sequence shown here is derived from an EMBL/GenBank/DDBJ whole genome shotgun (WGS) entry which is preliminary data.</text>
</comment>
<dbReference type="Proteomes" id="UP000614460">
    <property type="component" value="Unassembled WGS sequence"/>
</dbReference>
<dbReference type="EMBL" id="BMKM01000002">
    <property type="protein sequence ID" value="GGE14658.1"/>
    <property type="molecule type" value="Genomic_DNA"/>
</dbReference>
<gene>
    <name evidence="9" type="ORF">GCM10011516_10530</name>
</gene>